<dbReference type="RefSeq" id="WP_044842569.1">
    <property type="nucleotide sequence ID" value="NZ_CP059733.1"/>
</dbReference>
<evidence type="ECO:0000313" key="1">
    <source>
        <dbReference type="EMBL" id="WDE07174.1"/>
    </source>
</evidence>
<reference evidence="1 2" key="1">
    <citation type="journal article" date="2015" name="Genome Announc.">
        <title>Draft Genome Sequences of Marine Isolates of Thalassomonas viridans and Thalassomonas actiniarum.</title>
        <authorList>
            <person name="Olonade I."/>
            <person name="van Zyl L.J."/>
            <person name="Trindade M."/>
        </authorList>
    </citation>
    <scope>NUCLEOTIDE SEQUENCE [LARGE SCALE GENOMIC DNA]</scope>
    <source>
        <strain evidence="1 2">XOM25</strain>
    </source>
</reference>
<organism evidence="1 2">
    <name type="scientific">Thalassomonas viridans</name>
    <dbReference type="NCBI Taxonomy" id="137584"/>
    <lineage>
        <taxon>Bacteria</taxon>
        <taxon>Pseudomonadati</taxon>
        <taxon>Pseudomonadota</taxon>
        <taxon>Gammaproteobacteria</taxon>
        <taxon>Alteromonadales</taxon>
        <taxon>Colwelliaceae</taxon>
        <taxon>Thalassomonas</taxon>
    </lineage>
</organism>
<dbReference type="KEGG" id="tvd:SG34_009925"/>
<protein>
    <submittedName>
        <fullName evidence="1">Uncharacterized protein</fullName>
    </submittedName>
</protein>
<reference evidence="1 2" key="2">
    <citation type="journal article" date="2022" name="Mar. Drugs">
        <title>Bioassay-Guided Fractionation Leads to the Detection of Cholic Acid Generated by the Rare Thalassomonas sp.</title>
        <authorList>
            <person name="Pheiffer F."/>
            <person name="Schneider Y.K."/>
            <person name="Hansen E.H."/>
            <person name="Andersen J.H."/>
            <person name="Isaksson J."/>
            <person name="Busche T."/>
            <person name="R C."/>
            <person name="Kalinowski J."/>
            <person name="Zyl L.V."/>
            <person name="Trindade M."/>
        </authorList>
    </citation>
    <scope>NUCLEOTIDE SEQUENCE [LARGE SCALE GENOMIC DNA]</scope>
    <source>
        <strain evidence="1 2">XOM25</strain>
    </source>
</reference>
<evidence type="ECO:0000313" key="2">
    <source>
        <dbReference type="Proteomes" id="UP000032352"/>
    </source>
</evidence>
<sequence length="87" mass="9695">MIDKVASILVWWIQGLAEGLISFGFKAAISVGEIDCYGSMHCFFACGERRFMSPWRGEEGVGAAEKQTGTISNIYGFFILCHRVKRV</sequence>
<accession>A0AAE9Z709</accession>
<gene>
    <name evidence="1" type="ORF">SG34_009925</name>
</gene>
<keyword evidence="2" id="KW-1185">Reference proteome</keyword>
<dbReference type="Proteomes" id="UP000032352">
    <property type="component" value="Chromosome"/>
</dbReference>
<proteinExistence type="predicted"/>
<name>A0AAE9Z709_9GAMM</name>
<dbReference type="EMBL" id="CP059733">
    <property type="protein sequence ID" value="WDE07174.1"/>
    <property type="molecule type" value="Genomic_DNA"/>
</dbReference>
<dbReference type="AlphaFoldDB" id="A0AAE9Z709"/>